<dbReference type="Proteomes" id="UP001283341">
    <property type="component" value="Unassembled WGS sequence"/>
</dbReference>
<sequence length="254" mass="28297">MHNPKGALGIRLDYTVARAWPVEWDPEGKSQARNWLLSSHLVFNNPVDSITDQQLWKIAADAFNEMQPEMKQYDIGVRKVPSVMTVLAFGNKTILSSSIRGQAAFTYALEKTPVYKTMKLCTAIWADQHPDDDEHADKEHRNKGSCGEPMVAHQYYHVHDKPLKELEPPARVDTVSRSANGPIPKPPCGPDEYDTWGCTLFIQQEGLKELDLNLKPADYNLQTIAGGVKEKRQITLCSLKPKGEVGGGGSSEKN</sequence>
<name>A0AAE0LY37_9PEZI</name>
<reference evidence="1" key="1">
    <citation type="journal article" date="2023" name="Mol. Phylogenet. Evol.">
        <title>Genome-scale phylogeny and comparative genomics of the fungal order Sordariales.</title>
        <authorList>
            <person name="Hensen N."/>
            <person name="Bonometti L."/>
            <person name="Westerberg I."/>
            <person name="Brannstrom I.O."/>
            <person name="Guillou S."/>
            <person name="Cros-Aarteil S."/>
            <person name="Calhoun S."/>
            <person name="Haridas S."/>
            <person name="Kuo A."/>
            <person name="Mondo S."/>
            <person name="Pangilinan J."/>
            <person name="Riley R."/>
            <person name="LaButti K."/>
            <person name="Andreopoulos B."/>
            <person name="Lipzen A."/>
            <person name="Chen C."/>
            <person name="Yan M."/>
            <person name="Daum C."/>
            <person name="Ng V."/>
            <person name="Clum A."/>
            <person name="Steindorff A."/>
            <person name="Ohm R.A."/>
            <person name="Martin F."/>
            <person name="Silar P."/>
            <person name="Natvig D.O."/>
            <person name="Lalanne C."/>
            <person name="Gautier V."/>
            <person name="Ament-Velasquez S.L."/>
            <person name="Kruys A."/>
            <person name="Hutchinson M.I."/>
            <person name="Powell A.J."/>
            <person name="Barry K."/>
            <person name="Miller A.N."/>
            <person name="Grigoriev I.V."/>
            <person name="Debuchy R."/>
            <person name="Gladieux P."/>
            <person name="Hiltunen Thoren M."/>
            <person name="Johannesson H."/>
        </authorList>
    </citation>
    <scope>NUCLEOTIDE SEQUENCE</scope>
    <source>
        <strain evidence="1">CBS 118394</strain>
    </source>
</reference>
<organism evidence="1 2">
    <name type="scientific">Apodospora peruviana</name>
    <dbReference type="NCBI Taxonomy" id="516989"/>
    <lineage>
        <taxon>Eukaryota</taxon>
        <taxon>Fungi</taxon>
        <taxon>Dikarya</taxon>
        <taxon>Ascomycota</taxon>
        <taxon>Pezizomycotina</taxon>
        <taxon>Sordariomycetes</taxon>
        <taxon>Sordariomycetidae</taxon>
        <taxon>Sordariales</taxon>
        <taxon>Lasiosphaeriaceae</taxon>
        <taxon>Apodospora</taxon>
    </lineage>
</organism>
<dbReference type="EMBL" id="JAUEDM010000009">
    <property type="protein sequence ID" value="KAK3312151.1"/>
    <property type="molecule type" value="Genomic_DNA"/>
</dbReference>
<protein>
    <submittedName>
        <fullName evidence="1">Uncharacterized protein</fullName>
    </submittedName>
</protein>
<keyword evidence="2" id="KW-1185">Reference proteome</keyword>
<evidence type="ECO:0000313" key="1">
    <source>
        <dbReference type="EMBL" id="KAK3312151.1"/>
    </source>
</evidence>
<gene>
    <name evidence="1" type="ORF">B0H66DRAFT_525132</name>
</gene>
<proteinExistence type="predicted"/>
<reference evidence="1" key="2">
    <citation type="submission" date="2023-06" db="EMBL/GenBank/DDBJ databases">
        <authorList>
            <consortium name="Lawrence Berkeley National Laboratory"/>
            <person name="Haridas S."/>
            <person name="Hensen N."/>
            <person name="Bonometti L."/>
            <person name="Westerberg I."/>
            <person name="Brannstrom I.O."/>
            <person name="Guillou S."/>
            <person name="Cros-Aarteil S."/>
            <person name="Calhoun S."/>
            <person name="Kuo A."/>
            <person name="Mondo S."/>
            <person name="Pangilinan J."/>
            <person name="Riley R."/>
            <person name="Labutti K."/>
            <person name="Andreopoulos B."/>
            <person name="Lipzen A."/>
            <person name="Chen C."/>
            <person name="Yanf M."/>
            <person name="Daum C."/>
            <person name="Ng V."/>
            <person name="Clum A."/>
            <person name="Steindorff A."/>
            <person name="Ohm R."/>
            <person name="Martin F."/>
            <person name="Silar P."/>
            <person name="Natvig D."/>
            <person name="Lalanne C."/>
            <person name="Gautier V."/>
            <person name="Ament-Velasquez S.L."/>
            <person name="Kruys A."/>
            <person name="Hutchinson M.I."/>
            <person name="Powell A.J."/>
            <person name="Barry K."/>
            <person name="Miller A.N."/>
            <person name="Grigoriev I.V."/>
            <person name="Debuchy R."/>
            <person name="Gladieux P."/>
            <person name="Thoren M.H."/>
            <person name="Johannesson H."/>
        </authorList>
    </citation>
    <scope>NUCLEOTIDE SEQUENCE</scope>
    <source>
        <strain evidence="1">CBS 118394</strain>
    </source>
</reference>
<accession>A0AAE0LY37</accession>
<evidence type="ECO:0000313" key="2">
    <source>
        <dbReference type="Proteomes" id="UP001283341"/>
    </source>
</evidence>
<comment type="caution">
    <text evidence="1">The sequence shown here is derived from an EMBL/GenBank/DDBJ whole genome shotgun (WGS) entry which is preliminary data.</text>
</comment>
<dbReference type="AlphaFoldDB" id="A0AAE0LY37"/>